<reference evidence="4 5" key="1">
    <citation type="submission" date="2023-03" db="EMBL/GenBank/DDBJ databases">
        <title>High-quality genome of Scylla paramamosain provides insights in environmental adaptation.</title>
        <authorList>
            <person name="Zhang L."/>
        </authorList>
    </citation>
    <scope>NUCLEOTIDE SEQUENCE [LARGE SCALE GENOMIC DNA]</scope>
    <source>
        <strain evidence="4">LZ_2023a</strain>
        <tissue evidence="4">Muscle</tissue>
    </source>
</reference>
<feature type="chain" id="PRO_5043340103" description="Cuticle protein" evidence="3">
    <location>
        <begin position="18"/>
        <end position="167"/>
    </location>
</feature>
<evidence type="ECO:0000256" key="1">
    <source>
        <dbReference type="ARBA" id="ARBA00022460"/>
    </source>
</evidence>
<dbReference type="GO" id="GO:0031012">
    <property type="term" value="C:extracellular matrix"/>
    <property type="evidence" value="ECO:0007669"/>
    <property type="project" value="TreeGrafter"/>
</dbReference>
<evidence type="ECO:0000256" key="2">
    <source>
        <dbReference type="PROSITE-ProRule" id="PRU00497"/>
    </source>
</evidence>
<dbReference type="PANTHER" id="PTHR12236">
    <property type="entry name" value="STRUCTURAL CONTITUENT OF CUTICLE"/>
    <property type="match status" value="1"/>
</dbReference>
<dbReference type="AlphaFoldDB" id="A0AAW0TYS7"/>
<sequence>MAYKILVVCVAAAVALARPEGPAQLYGVPGSVHPCAPVPMPSHLSTHVLTPQYPYPHTTSTHALTPPRYPNPHTLASQDTAPSYNFDYAVKDYQGNDFGHQESRDGYDTQGSYYVQLPDTRLQEVKYTVSGDSGFLADVTYQGEAQYPAYNPAHKPATSYQPVTGYA</sequence>
<gene>
    <name evidence="4" type="ORF">O3P69_014795</name>
</gene>
<evidence type="ECO:0000313" key="5">
    <source>
        <dbReference type="Proteomes" id="UP001487740"/>
    </source>
</evidence>
<protein>
    <recommendedName>
        <fullName evidence="6">Cuticle protein</fullName>
    </recommendedName>
</protein>
<dbReference type="PROSITE" id="PS51155">
    <property type="entry name" value="CHIT_BIND_RR_2"/>
    <property type="match status" value="1"/>
</dbReference>
<dbReference type="PANTHER" id="PTHR12236:SF79">
    <property type="entry name" value="CUTICULAR PROTEIN 50CB-RELATED"/>
    <property type="match status" value="1"/>
</dbReference>
<feature type="signal peptide" evidence="3">
    <location>
        <begin position="1"/>
        <end position="17"/>
    </location>
</feature>
<keyword evidence="1 2" id="KW-0193">Cuticle</keyword>
<proteinExistence type="predicted"/>
<name>A0AAW0TYS7_SCYPA</name>
<organism evidence="4 5">
    <name type="scientific">Scylla paramamosain</name>
    <name type="common">Mud crab</name>
    <dbReference type="NCBI Taxonomy" id="85552"/>
    <lineage>
        <taxon>Eukaryota</taxon>
        <taxon>Metazoa</taxon>
        <taxon>Ecdysozoa</taxon>
        <taxon>Arthropoda</taxon>
        <taxon>Crustacea</taxon>
        <taxon>Multicrustacea</taxon>
        <taxon>Malacostraca</taxon>
        <taxon>Eumalacostraca</taxon>
        <taxon>Eucarida</taxon>
        <taxon>Decapoda</taxon>
        <taxon>Pleocyemata</taxon>
        <taxon>Brachyura</taxon>
        <taxon>Eubrachyura</taxon>
        <taxon>Portunoidea</taxon>
        <taxon>Portunidae</taxon>
        <taxon>Portuninae</taxon>
        <taxon>Scylla</taxon>
    </lineage>
</organism>
<comment type="caution">
    <text evidence="4">The sequence shown here is derived from an EMBL/GenBank/DDBJ whole genome shotgun (WGS) entry which is preliminary data.</text>
</comment>
<accession>A0AAW0TYS7</accession>
<dbReference type="InterPro" id="IPR000618">
    <property type="entry name" value="Insect_cuticle"/>
</dbReference>
<dbReference type="EMBL" id="JARAKH010000022">
    <property type="protein sequence ID" value="KAK8392615.1"/>
    <property type="molecule type" value="Genomic_DNA"/>
</dbReference>
<dbReference type="Proteomes" id="UP001487740">
    <property type="component" value="Unassembled WGS sequence"/>
</dbReference>
<keyword evidence="5" id="KW-1185">Reference proteome</keyword>
<dbReference type="Pfam" id="PF00379">
    <property type="entry name" value="Chitin_bind_4"/>
    <property type="match status" value="1"/>
</dbReference>
<evidence type="ECO:0000313" key="4">
    <source>
        <dbReference type="EMBL" id="KAK8392615.1"/>
    </source>
</evidence>
<evidence type="ECO:0008006" key="6">
    <source>
        <dbReference type="Google" id="ProtNLM"/>
    </source>
</evidence>
<keyword evidence="3" id="KW-0732">Signal</keyword>
<dbReference type="GO" id="GO:0042302">
    <property type="term" value="F:structural constituent of cuticle"/>
    <property type="evidence" value="ECO:0007669"/>
    <property type="project" value="UniProtKB-UniRule"/>
</dbReference>
<evidence type="ECO:0000256" key="3">
    <source>
        <dbReference type="SAM" id="SignalP"/>
    </source>
</evidence>
<dbReference type="GO" id="GO:0005615">
    <property type="term" value="C:extracellular space"/>
    <property type="evidence" value="ECO:0007669"/>
    <property type="project" value="TreeGrafter"/>
</dbReference>
<dbReference type="InterPro" id="IPR051217">
    <property type="entry name" value="Insect_Cuticle_Struc_Prot"/>
</dbReference>